<dbReference type="InterPro" id="IPR025668">
    <property type="entry name" value="Tnp_DDE_dom"/>
</dbReference>
<evidence type="ECO:0000313" key="2">
    <source>
        <dbReference type="EMBL" id="PCS21661.1"/>
    </source>
</evidence>
<name>A0A2A5T0J1_9GAMM</name>
<organism evidence="2 3">
    <name type="scientific">Candidatus Enterovibrio escicola</name>
    <dbReference type="NCBI Taxonomy" id="1927127"/>
    <lineage>
        <taxon>Bacteria</taxon>
        <taxon>Pseudomonadati</taxon>
        <taxon>Pseudomonadota</taxon>
        <taxon>Gammaproteobacteria</taxon>
        <taxon>Vibrionales</taxon>
        <taxon>Vibrionaceae</taxon>
        <taxon>Enterovibrio</taxon>
    </lineage>
</organism>
<evidence type="ECO:0000259" key="1">
    <source>
        <dbReference type="Pfam" id="PF13612"/>
    </source>
</evidence>
<keyword evidence="3" id="KW-1185">Reference proteome</keyword>
<sequence length="55" mass="6296">MRGKGTMGWFYGFKLHLIINAQGGIISVKVTTANVDDRKPVSEMVDEFWGFYIRD</sequence>
<evidence type="ECO:0000313" key="3">
    <source>
        <dbReference type="Proteomes" id="UP000219020"/>
    </source>
</evidence>
<protein>
    <submittedName>
        <fullName evidence="2">Mobile element protein</fullName>
    </submittedName>
</protein>
<comment type="caution">
    <text evidence="2">The sequence shown here is derived from an EMBL/GenBank/DDBJ whole genome shotgun (WGS) entry which is preliminary data.</text>
</comment>
<feature type="domain" description="Transposase DDE" evidence="1">
    <location>
        <begin position="2"/>
        <end position="51"/>
    </location>
</feature>
<dbReference type="AlphaFoldDB" id="A0A2A5T0J1"/>
<accession>A0A2A5T0J1</accession>
<gene>
    <name evidence="2" type="ORF">BTN49_2673</name>
</gene>
<dbReference type="Proteomes" id="UP000219020">
    <property type="component" value="Unassembled WGS sequence"/>
</dbReference>
<proteinExistence type="predicted"/>
<reference evidence="3" key="1">
    <citation type="submission" date="2017-04" db="EMBL/GenBank/DDBJ databases">
        <title>Genome evolution of the luminous symbionts of deep sea anglerfish.</title>
        <authorList>
            <person name="Hendry T.A."/>
        </authorList>
    </citation>
    <scope>NUCLEOTIDE SEQUENCE [LARGE SCALE GENOMIC DNA]</scope>
</reference>
<dbReference type="Pfam" id="PF13612">
    <property type="entry name" value="DDE_Tnp_1_3"/>
    <property type="match status" value="1"/>
</dbReference>
<dbReference type="EMBL" id="NBYY01000031">
    <property type="protein sequence ID" value="PCS21661.1"/>
    <property type="molecule type" value="Genomic_DNA"/>
</dbReference>